<dbReference type="InterPro" id="IPR058441">
    <property type="entry name" value="DUF8128"/>
</dbReference>
<feature type="domain" description="DUF8128" evidence="2">
    <location>
        <begin position="97"/>
        <end position="395"/>
    </location>
</feature>
<keyword evidence="1" id="KW-0812">Transmembrane</keyword>
<gene>
    <name evidence="3" type="ORF">COV95_02545</name>
</gene>
<name>A0A2H0K661_9BACT</name>
<dbReference type="EMBL" id="PCVC01000070">
    <property type="protein sequence ID" value="PIQ66732.1"/>
    <property type="molecule type" value="Genomic_DNA"/>
</dbReference>
<dbReference type="Pfam" id="PF26449">
    <property type="entry name" value="DUF8128"/>
    <property type="match status" value="1"/>
</dbReference>
<keyword evidence="1" id="KW-0472">Membrane</keyword>
<accession>A0A2H0K661</accession>
<protein>
    <recommendedName>
        <fullName evidence="2">DUF8128 domain-containing protein</fullName>
    </recommendedName>
</protein>
<sequence>MFDQFLAPFKNGFFVKIINIVFDFLPLWLPIVLFSLFIQTWLRYVRTKWIMEQKTILLEIKLPKEIFKSPAAMEVIISTFAQPSTGNYIDVFLKGRIRQWFSLELVSIGGQVKFFIWTQEKSKNYIESQIYAQYPTVEIHEVPDYSLDVIFEPKKISVFGAQLKLNKADAYPIKTYVDYGLDKSAEEEEKIDPITPVMEYLGSLKAGEQAWIQILIQAHRSEGLKDARIFKKQDWKDAAKKEIKKMVEKEAYVKGAEDKPASFLQLTSTQLETVKAIERSLSKQAFDTMIRVVYLAETEAFNSANVGGLMGSFKQFGSNNLNSFGVGWNVGYDYPWEDFKGIRSLKNQRQIIDAYKRRSFFNIPYRNFHGKPFILTTEELATIFHFPGGVAQTPTFSRIAAKKSEAPFNIPI</sequence>
<evidence type="ECO:0000313" key="4">
    <source>
        <dbReference type="Proteomes" id="UP000229834"/>
    </source>
</evidence>
<feature type="transmembrane region" description="Helical" evidence="1">
    <location>
        <begin position="20"/>
        <end position="42"/>
    </location>
</feature>
<organism evidence="3 4">
    <name type="scientific">Candidatus Zambryskibacteria bacterium CG11_big_fil_rev_8_21_14_0_20_40_24</name>
    <dbReference type="NCBI Taxonomy" id="1975116"/>
    <lineage>
        <taxon>Bacteria</taxon>
        <taxon>Candidatus Zambryskiibacteriota</taxon>
    </lineage>
</organism>
<proteinExistence type="predicted"/>
<reference evidence="3 4" key="1">
    <citation type="submission" date="2017-09" db="EMBL/GenBank/DDBJ databases">
        <title>Depth-based differentiation of microbial function through sediment-hosted aquifers and enrichment of novel symbionts in the deep terrestrial subsurface.</title>
        <authorList>
            <person name="Probst A.J."/>
            <person name="Ladd B."/>
            <person name="Jarett J.K."/>
            <person name="Geller-Mcgrath D.E."/>
            <person name="Sieber C.M."/>
            <person name="Emerson J.B."/>
            <person name="Anantharaman K."/>
            <person name="Thomas B.C."/>
            <person name="Malmstrom R."/>
            <person name="Stieglmeier M."/>
            <person name="Klingl A."/>
            <person name="Woyke T."/>
            <person name="Ryan C.M."/>
            <person name="Banfield J.F."/>
        </authorList>
    </citation>
    <scope>NUCLEOTIDE SEQUENCE [LARGE SCALE GENOMIC DNA]</scope>
    <source>
        <strain evidence="3">CG11_big_fil_rev_8_21_14_0_20_40_24</strain>
    </source>
</reference>
<dbReference type="Proteomes" id="UP000229834">
    <property type="component" value="Unassembled WGS sequence"/>
</dbReference>
<evidence type="ECO:0000313" key="3">
    <source>
        <dbReference type="EMBL" id="PIQ66732.1"/>
    </source>
</evidence>
<comment type="caution">
    <text evidence="3">The sequence shown here is derived from an EMBL/GenBank/DDBJ whole genome shotgun (WGS) entry which is preliminary data.</text>
</comment>
<evidence type="ECO:0000256" key="1">
    <source>
        <dbReference type="SAM" id="Phobius"/>
    </source>
</evidence>
<evidence type="ECO:0000259" key="2">
    <source>
        <dbReference type="Pfam" id="PF26449"/>
    </source>
</evidence>
<keyword evidence="1" id="KW-1133">Transmembrane helix</keyword>
<dbReference type="AlphaFoldDB" id="A0A2H0K661"/>